<organism evidence="4 5">
    <name type="scientific">Novosphingobium aquae</name>
    <dbReference type="NCBI Taxonomy" id="3133435"/>
    <lineage>
        <taxon>Bacteria</taxon>
        <taxon>Pseudomonadati</taxon>
        <taxon>Pseudomonadota</taxon>
        <taxon>Alphaproteobacteria</taxon>
        <taxon>Sphingomonadales</taxon>
        <taxon>Sphingomonadaceae</taxon>
        <taxon>Novosphingobium</taxon>
    </lineage>
</organism>
<comment type="caution">
    <text evidence="4">The sequence shown here is derived from an EMBL/GenBank/DDBJ whole genome shotgun (WGS) entry which is preliminary data.</text>
</comment>
<accession>A0ABU8S792</accession>
<dbReference type="PANTHER" id="PTHR23150:SF19">
    <property type="entry name" value="FORMYLGLYCINE-GENERATING ENZYME"/>
    <property type="match status" value="1"/>
</dbReference>
<evidence type="ECO:0000313" key="5">
    <source>
        <dbReference type="Proteomes" id="UP001379235"/>
    </source>
</evidence>
<dbReference type="Gene3D" id="3.40.50.1820">
    <property type="entry name" value="alpha/beta hydrolase"/>
    <property type="match status" value="1"/>
</dbReference>
<sequence length="604" mass="65518">MIVRLFAAALALVALPAMAKPRVLPAELVWPNGVPGGAEPVKEESNAVDVWNVTTPSYQAFLPPKGKGNGAAMIIAPGGGFRLLSMAKSQKVAEWFVERGVAAFVLKYRLVTRLPGETPEAQRDRLNATMRSEDRGTRAAEDGIQALRLIRARAGQYGIDPQRIGVVGFSAGGHVAGMMALASEPERPNLVGLIYGMPFLTPPPPLPPANLPWPPGTPKEPWLRPAATPAPGALPPHFMVVAQDDTAVGNGFRDYYEALYVAGYRPEAHIYEKGGHGFVLKKQGLTSDYWIDEFYWWIEARGFLKAPAAAKTFTDCKLDCPEMVVIAPGKFRMGADGGEEGRPEGPPHDVAIAKPFALGRFEVTNAQYERFIADTGRVPTKSCRSWDRKSNSVSEGADADFRKPGIGAGDGAPQIPVVCVSWRDAKAYVGWLAKKSGKPYRLPTEAEWEYAARAGSPEDYAWGKDPAAGCGWANTLDRRAIASGMLPAFQEKAGEPAHARCDDAQAGAAPVGSYKPNAFGLYDMTGNVWEWTEDCYAAPYAPDVPTDGSAYQVKGECARRAVRGGSWMTVPFRNRPAWRGRDPEDQVSWIFGMRVARDLDAKGR</sequence>
<dbReference type="PANTHER" id="PTHR23150">
    <property type="entry name" value="SULFATASE MODIFYING FACTOR 1, 2"/>
    <property type="match status" value="1"/>
</dbReference>
<dbReference type="SUPFAM" id="SSF53474">
    <property type="entry name" value="alpha/beta-Hydrolases"/>
    <property type="match status" value="1"/>
</dbReference>
<feature type="domain" description="Alpha/beta hydrolase fold-3" evidence="3">
    <location>
        <begin position="138"/>
        <end position="279"/>
    </location>
</feature>
<dbReference type="InterPro" id="IPR051043">
    <property type="entry name" value="Sulfatase_Mod_Factor_Kinase"/>
</dbReference>
<reference evidence="4 5" key="1">
    <citation type="submission" date="2024-03" db="EMBL/GenBank/DDBJ databases">
        <authorList>
            <person name="Jo J.-H."/>
        </authorList>
    </citation>
    <scope>NUCLEOTIDE SEQUENCE [LARGE SCALE GENOMIC DNA]</scope>
    <source>
        <strain evidence="4 5">AS3R-12</strain>
    </source>
</reference>
<evidence type="ECO:0000313" key="4">
    <source>
        <dbReference type="EMBL" id="MEJ6009828.1"/>
    </source>
</evidence>
<protein>
    <submittedName>
        <fullName evidence="4">SUMF1/EgtB/PvdO family nonheme iron enzyme</fullName>
    </submittedName>
</protein>
<keyword evidence="5" id="KW-1185">Reference proteome</keyword>
<dbReference type="EMBL" id="JBBHJY010000003">
    <property type="protein sequence ID" value="MEJ6009828.1"/>
    <property type="molecule type" value="Genomic_DNA"/>
</dbReference>
<keyword evidence="1" id="KW-0732">Signal</keyword>
<dbReference type="Gene3D" id="3.90.1580.10">
    <property type="entry name" value="paralog of FGE (formylglycine-generating enzyme)"/>
    <property type="match status" value="1"/>
</dbReference>
<proteinExistence type="predicted"/>
<dbReference type="Proteomes" id="UP001379235">
    <property type="component" value="Unassembled WGS sequence"/>
</dbReference>
<feature type="domain" description="Sulfatase-modifying factor enzyme-like" evidence="2">
    <location>
        <begin position="320"/>
        <end position="597"/>
    </location>
</feature>
<dbReference type="InterPro" id="IPR042095">
    <property type="entry name" value="SUMF_sf"/>
</dbReference>
<feature type="chain" id="PRO_5046473727" evidence="1">
    <location>
        <begin position="20"/>
        <end position="604"/>
    </location>
</feature>
<gene>
    <name evidence="4" type="ORF">WG900_07840</name>
</gene>
<dbReference type="InterPro" id="IPR016187">
    <property type="entry name" value="CTDL_fold"/>
</dbReference>
<dbReference type="InterPro" id="IPR005532">
    <property type="entry name" value="SUMF_dom"/>
</dbReference>
<dbReference type="InterPro" id="IPR029058">
    <property type="entry name" value="AB_hydrolase_fold"/>
</dbReference>
<evidence type="ECO:0000256" key="1">
    <source>
        <dbReference type="SAM" id="SignalP"/>
    </source>
</evidence>
<feature type="signal peptide" evidence="1">
    <location>
        <begin position="1"/>
        <end position="19"/>
    </location>
</feature>
<dbReference type="RefSeq" id="WP_339966132.1">
    <property type="nucleotide sequence ID" value="NZ_JBBHJY010000003.1"/>
</dbReference>
<dbReference type="InterPro" id="IPR013094">
    <property type="entry name" value="AB_hydrolase_3"/>
</dbReference>
<dbReference type="SUPFAM" id="SSF56436">
    <property type="entry name" value="C-type lectin-like"/>
    <property type="match status" value="1"/>
</dbReference>
<dbReference type="Pfam" id="PF03781">
    <property type="entry name" value="FGE-sulfatase"/>
    <property type="match status" value="1"/>
</dbReference>
<evidence type="ECO:0000259" key="3">
    <source>
        <dbReference type="Pfam" id="PF07859"/>
    </source>
</evidence>
<dbReference type="Pfam" id="PF07859">
    <property type="entry name" value="Abhydrolase_3"/>
    <property type="match status" value="1"/>
</dbReference>
<name>A0ABU8S792_9SPHN</name>
<evidence type="ECO:0000259" key="2">
    <source>
        <dbReference type="Pfam" id="PF03781"/>
    </source>
</evidence>